<evidence type="ECO:0000256" key="1">
    <source>
        <dbReference type="ARBA" id="ARBA00004613"/>
    </source>
</evidence>
<dbReference type="GO" id="GO:0005615">
    <property type="term" value="C:extracellular space"/>
    <property type="evidence" value="ECO:0007669"/>
    <property type="project" value="InterPro"/>
</dbReference>
<comment type="subcellular location">
    <subcellularLocation>
        <location evidence="1">Secreted</location>
    </subcellularLocation>
</comment>
<gene>
    <name evidence="3" type="ORF">B6N60_02757</name>
</gene>
<sequence>MNDSITGSNARDDLFGGLGNDTLRGQDGNDRLFAEQGDDILFGGFGNDTLYGGTGNDQFVLEYFDDSTITFNQDLVTDFVKGQDKIDLRTIGIGDYNTILLLTNEDIEGDAVITTYYSHSNSGNYSMEQPGSRHSNPASTKILSNPSASASCLTRSEPGTTKAFTPSATLRPLAIFAASRRSVMRPLVQLPIKQTSIFVPLIG</sequence>
<accession>A0A975T8M1</accession>
<evidence type="ECO:0000313" key="4">
    <source>
        <dbReference type="Proteomes" id="UP000683511"/>
    </source>
</evidence>
<dbReference type="InterPro" id="IPR050557">
    <property type="entry name" value="RTX_toxin/Mannuronan_C5-epim"/>
</dbReference>
<evidence type="ECO:0008006" key="5">
    <source>
        <dbReference type="Google" id="ProtNLM"/>
    </source>
</evidence>
<dbReference type="PRINTS" id="PR00313">
    <property type="entry name" value="CABNDNGRPT"/>
</dbReference>
<dbReference type="PANTHER" id="PTHR38340">
    <property type="entry name" value="S-LAYER PROTEIN"/>
    <property type="match status" value="1"/>
</dbReference>
<dbReference type="EMBL" id="CP021056">
    <property type="protein sequence ID" value="QXE24054.1"/>
    <property type="molecule type" value="Genomic_DNA"/>
</dbReference>
<dbReference type="Proteomes" id="UP000683511">
    <property type="component" value="Chromosome"/>
</dbReference>
<organism evidence="3 4">
    <name type="scientific">Richelia sinica FACHB-800</name>
    <dbReference type="NCBI Taxonomy" id="1357546"/>
    <lineage>
        <taxon>Bacteria</taxon>
        <taxon>Bacillati</taxon>
        <taxon>Cyanobacteriota</taxon>
        <taxon>Cyanophyceae</taxon>
        <taxon>Nostocales</taxon>
        <taxon>Nostocaceae</taxon>
        <taxon>Richelia</taxon>
    </lineage>
</organism>
<dbReference type="Gene3D" id="2.150.10.10">
    <property type="entry name" value="Serralysin-like metalloprotease, C-terminal"/>
    <property type="match status" value="1"/>
</dbReference>
<dbReference type="KEGG" id="rsin:B6N60_02757"/>
<dbReference type="SUPFAM" id="SSF51120">
    <property type="entry name" value="beta-Roll"/>
    <property type="match status" value="1"/>
</dbReference>
<dbReference type="Pfam" id="PF00353">
    <property type="entry name" value="HemolysinCabind"/>
    <property type="match status" value="2"/>
</dbReference>
<evidence type="ECO:0000256" key="2">
    <source>
        <dbReference type="ARBA" id="ARBA00022525"/>
    </source>
</evidence>
<name>A0A975T8M1_9NOST</name>
<keyword evidence="4" id="KW-1185">Reference proteome</keyword>
<reference evidence="3" key="1">
    <citation type="submission" date="2017-04" db="EMBL/GenBank/DDBJ databases">
        <title>Genome deletions in a multicellular cyanobacterial endosymbiont for morphological adaptation in marine diatoms.</title>
        <authorList>
            <person name="Wang Y."/>
            <person name="Gao H."/>
            <person name="Li R."/>
            <person name="Xu X."/>
        </authorList>
    </citation>
    <scope>NUCLEOTIDE SEQUENCE</scope>
    <source>
        <strain evidence="3">FACHB 800</strain>
    </source>
</reference>
<dbReference type="PANTHER" id="PTHR38340:SF1">
    <property type="entry name" value="S-LAYER PROTEIN"/>
    <property type="match status" value="1"/>
</dbReference>
<dbReference type="InterPro" id="IPR018511">
    <property type="entry name" value="Hemolysin-typ_Ca-bd_CS"/>
</dbReference>
<dbReference type="AlphaFoldDB" id="A0A975T8M1"/>
<dbReference type="InterPro" id="IPR001343">
    <property type="entry name" value="Hemolysn_Ca-bd"/>
</dbReference>
<protein>
    <recommendedName>
        <fullName evidence="5">Alkaline phosphatase</fullName>
    </recommendedName>
</protein>
<evidence type="ECO:0000313" key="3">
    <source>
        <dbReference type="EMBL" id="QXE24054.1"/>
    </source>
</evidence>
<dbReference type="InterPro" id="IPR011049">
    <property type="entry name" value="Serralysin-like_metalloprot_C"/>
</dbReference>
<keyword evidence="2" id="KW-0964">Secreted</keyword>
<dbReference type="GO" id="GO:0005509">
    <property type="term" value="F:calcium ion binding"/>
    <property type="evidence" value="ECO:0007669"/>
    <property type="project" value="InterPro"/>
</dbReference>
<dbReference type="PROSITE" id="PS00330">
    <property type="entry name" value="HEMOLYSIN_CALCIUM"/>
    <property type="match status" value="2"/>
</dbReference>
<proteinExistence type="predicted"/>